<evidence type="ECO:0000256" key="1">
    <source>
        <dbReference type="SAM" id="MobiDB-lite"/>
    </source>
</evidence>
<organism evidence="2 3">
    <name type="scientific">Calycina marina</name>
    <dbReference type="NCBI Taxonomy" id="1763456"/>
    <lineage>
        <taxon>Eukaryota</taxon>
        <taxon>Fungi</taxon>
        <taxon>Dikarya</taxon>
        <taxon>Ascomycota</taxon>
        <taxon>Pezizomycotina</taxon>
        <taxon>Leotiomycetes</taxon>
        <taxon>Helotiales</taxon>
        <taxon>Pezizellaceae</taxon>
        <taxon>Calycina</taxon>
    </lineage>
</organism>
<gene>
    <name evidence="2" type="ORF">BJ878DRAFT_561504</name>
</gene>
<feature type="region of interest" description="Disordered" evidence="1">
    <location>
        <begin position="1"/>
        <end position="40"/>
    </location>
</feature>
<dbReference type="Proteomes" id="UP000887226">
    <property type="component" value="Unassembled WGS sequence"/>
</dbReference>
<sequence>MADIAPNRTNATTAAQMGKGGATIQSNGLATPEPTPGPDAERIAADQLRQSIEISELEKVPGNKIDRPLNQVEEIKKIYLEKAPIAAQNEDDWSAPITACVATGISKEWINKTNQQLKLIPNQTDPSHTSTLPEGAQYEKAMFLEEIEQIIGIKNIPGVNQLEEIKQIYMTKTPQVSRDKEAWQKLQAAVEALGITRGWIEATNCELKLIQDEKEDEDMEDEEATAFIQGVYTRVTPTMEKILSGDDNDKLHMEILEANNAISSWQQSHPDKEDMVNLIDIKRIEEIVVKAHFRAAKFEKDPTNTRAKEQFFSRAQELAELVEASSYPSTWILKPLPEAPKPSPSGGYGTSPTGTATTGTAPADFAAGSITDNGTGRTDIGTDPYELNKLNAGKPGFTEDGEMIMGHKFKYFKKGNKRGQKCRGQLFVAIGPQACPHLKVLSCGDFTKNTVDAYLNCAHAMEAGGRSEKDEFVKILCTAVESCGPEPLKEPAIYALCERKEGNPFWTWRIDLQDWVESKRAADNLLRKCMEREKNERAQFYTAHGIQEEPESRDRVEDKRACVYGKKADTAATEDRTFPFIGASVSRAIKAEAQPAANVKAQIAKVEEQDGFDPTSFLSFTAWYEKKHNVKLGADPAELTKLMAAFKTIQDALSL</sequence>
<dbReference type="EMBL" id="MU254497">
    <property type="protein sequence ID" value="KAG9240300.1"/>
    <property type="molecule type" value="Genomic_DNA"/>
</dbReference>
<name>A0A9P8CB83_9HELO</name>
<feature type="compositionally biased region" description="Low complexity" evidence="1">
    <location>
        <begin position="350"/>
        <end position="368"/>
    </location>
</feature>
<protein>
    <submittedName>
        <fullName evidence="2">Uncharacterized protein</fullName>
    </submittedName>
</protein>
<dbReference type="OrthoDB" id="3556472at2759"/>
<comment type="caution">
    <text evidence="2">The sequence shown here is derived from an EMBL/GenBank/DDBJ whole genome shotgun (WGS) entry which is preliminary data.</text>
</comment>
<evidence type="ECO:0000313" key="2">
    <source>
        <dbReference type="EMBL" id="KAG9240300.1"/>
    </source>
</evidence>
<keyword evidence="3" id="KW-1185">Reference proteome</keyword>
<proteinExistence type="predicted"/>
<accession>A0A9P8CB83</accession>
<reference evidence="2" key="1">
    <citation type="journal article" date="2021" name="IMA Fungus">
        <title>Genomic characterization of three marine fungi, including Emericellopsis atlantica sp. nov. with signatures of a generalist lifestyle and marine biomass degradation.</title>
        <authorList>
            <person name="Hagestad O.C."/>
            <person name="Hou L."/>
            <person name="Andersen J.H."/>
            <person name="Hansen E.H."/>
            <person name="Altermark B."/>
            <person name="Li C."/>
            <person name="Kuhnert E."/>
            <person name="Cox R.J."/>
            <person name="Crous P.W."/>
            <person name="Spatafora J.W."/>
            <person name="Lail K."/>
            <person name="Amirebrahimi M."/>
            <person name="Lipzen A."/>
            <person name="Pangilinan J."/>
            <person name="Andreopoulos W."/>
            <person name="Hayes R.D."/>
            <person name="Ng V."/>
            <person name="Grigoriev I.V."/>
            <person name="Jackson S.A."/>
            <person name="Sutton T.D.S."/>
            <person name="Dobson A.D.W."/>
            <person name="Rama T."/>
        </authorList>
    </citation>
    <scope>NUCLEOTIDE SEQUENCE</scope>
    <source>
        <strain evidence="2">TRa3180A</strain>
    </source>
</reference>
<evidence type="ECO:0000313" key="3">
    <source>
        <dbReference type="Proteomes" id="UP000887226"/>
    </source>
</evidence>
<feature type="region of interest" description="Disordered" evidence="1">
    <location>
        <begin position="336"/>
        <end position="382"/>
    </location>
</feature>
<dbReference type="AlphaFoldDB" id="A0A9P8CB83"/>